<dbReference type="AlphaFoldDB" id="A0A6V7WU51"/>
<protein>
    <submittedName>
        <fullName evidence="1">Uncharacterized protein</fullName>
    </submittedName>
</protein>
<sequence length="49" mass="5562">MPDEKKAIENIVEGVFHGAKDGCSFVRTLGVMMKVQLLELFLVDFWGDF</sequence>
<dbReference type="EMBL" id="CAJEWN010000808">
    <property type="protein sequence ID" value="CAD2190462.1"/>
    <property type="molecule type" value="Genomic_DNA"/>
</dbReference>
<gene>
    <name evidence="1" type="ORF">MENT_LOCUS43255</name>
</gene>
<name>A0A6V7WU51_MELEN</name>
<evidence type="ECO:0000313" key="1">
    <source>
        <dbReference type="EMBL" id="CAD2190462.1"/>
    </source>
</evidence>
<proteinExistence type="predicted"/>
<accession>A0A6V7WU51</accession>
<organism evidence="1 2">
    <name type="scientific">Meloidogyne enterolobii</name>
    <name type="common">Root-knot nematode worm</name>
    <name type="synonym">Meloidogyne mayaguensis</name>
    <dbReference type="NCBI Taxonomy" id="390850"/>
    <lineage>
        <taxon>Eukaryota</taxon>
        <taxon>Metazoa</taxon>
        <taxon>Ecdysozoa</taxon>
        <taxon>Nematoda</taxon>
        <taxon>Chromadorea</taxon>
        <taxon>Rhabditida</taxon>
        <taxon>Tylenchina</taxon>
        <taxon>Tylenchomorpha</taxon>
        <taxon>Tylenchoidea</taxon>
        <taxon>Meloidogynidae</taxon>
        <taxon>Meloidogyninae</taxon>
        <taxon>Meloidogyne</taxon>
    </lineage>
</organism>
<reference evidence="1 2" key="1">
    <citation type="submission" date="2020-08" db="EMBL/GenBank/DDBJ databases">
        <authorList>
            <person name="Koutsovoulos G."/>
            <person name="Danchin GJ E."/>
        </authorList>
    </citation>
    <scope>NUCLEOTIDE SEQUENCE [LARGE SCALE GENOMIC DNA]</scope>
</reference>
<dbReference type="Proteomes" id="UP000580250">
    <property type="component" value="Unassembled WGS sequence"/>
</dbReference>
<comment type="caution">
    <text evidence="1">The sequence shown here is derived from an EMBL/GenBank/DDBJ whole genome shotgun (WGS) entry which is preliminary data.</text>
</comment>
<evidence type="ECO:0000313" key="2">
    <source>
        <dbReference type="Proteomes" id="UP000580250"/>
    </source>
</evidence>